<keyword evidence="5" id="KW-1185">Reference proteome</keyword>
<dbReference type="PANTHER" id="PTHR24171">
    <property type="entry name" value="ANKYRIN REPEAT DOMAIN-CONTAINING PROTEIN 39-RELATED"/>
    <property type="match status" value="1"/>
</dbReference>
<comment type="caution">
    <text evidence="4">The sequence shown here is derived from an EMBL/GenBank/DDBJ whole genome shotgun (WGS) entry which is preliminary data.</text>
</comment>
<dbReference type="Proteomes" id="UP001159405">
    <property type="component" value="Unassembled WGS sequence"/>
</dbReference>
<dbReference type="SUPFAM" id="SSF48403">
    <property type="entry name" value="Ankyrin repeat"/>
    <property type="match status" value="1"/>
</dbReference>
<protein>
    <submittedName>
        <fullName evidence="4">Uncharacterized protein</fullName>
    </submittedName>
</protein>
<sequence>MLCLIGNGADVNARGNDNCTPLMTASRSGQVNKINVLINHGANLHLQDDNGDTAMHYAVCSGSSGSNSLTTLIAAGASQLMCNKQGLTPLLLASCNGATSLVKQLIKGSDITKEHRITALELLGASLITCPSFCTNNEGLQYLMLGMEERYADPLHPVLKQPMEPIDAYQCRKESQSLEELVKIEKDVNALRMESLIIRERILGKNSLELLDGIRSSAWYYRNIDVCTCVGLYRHAMKTAQRCTWKYAFANRDVERVEHYLLTYEKSWSNEQKQTYVVELLEAIAHEWKKTHELMGNKEKRIITVDYPDNLFIVSLKVITFLCKCQYFELGKTSAVSVLLRRLSGLNPQDRHGSSLLHETLKCCLDVTSSLLVSIDVVKILLNTGFNVNVTDFDGNTPLHLAVCLEPQINEIHIFTNLLEILLDGGAHQDFVNHDGETAMDLAKTDEARSILWDKRKLKLKCISARAVKRFGLPYLGVVPKILEKFISMH</sequence>
<evidence type="ECO:0000256" key="2">
    <source>
        <dbReference type="ARBA" id="ARBA00023043"/>
    </source>
</evidence>
<dbReference type="Gene3D" id="1.25.40.20">
    <property type="entry name" value="Ankyrin repeat-containing domain"/>
    <property type="match status" value="2"/>
</dbReference>
<proteinExistence type="predicted"/>
<evidence type="ECO:0000256" key="1">
    <source>
        <dbReference type="ARBA" id="ARBA00022737"/>
    </source>
</evidence>
<gene>
    <name evidence="4" type="ORF">PLOB_00011461</name>
</gene>
<organism evidence="4 5">
    <name type="scientific">Porites lobata</name>
    <dbReference type="NCBI Taxonomy" id="104759"/>
    <lineage>
        <taxon>Eukaryota</taxon>
        <taxon>Metazoa</taxon>
        <taxon>Cnidaria</taxon>
        <taxon>Anthozoa</taxon>
        <taxon>Hexacorallia</taxon>
        <taxon>Scleractinia</taxon>
        <taxon>Fungiina</taxon>
        <taxon>Poritidae</taxon>
        <taxon>Porites</taxon>
    </lineage>
</organism>
<feature type="repeat" description="ANK" evidence="3">
    <location>
        <begin position="394"/>
        <end position="434"/>
    </location>
</feature>
<feature type="repeat" description="ANK" evidence="3">
    <location>
        <begin position="17"/>
        <end position="49"/>
    </location>
</feature>
<dbReference type="InterPro" id="IPR002110">
    <property type="entry name" value="Ankyrin_rpt"/>
</dbReference>
<evidence type="ECO:0000313" key="5">
    <source>
        <dbReference type="Proteomes" id="UP001159405"/>
    </source>
</evidence>
<dbReference type="EMBL" id="CALNXK010000016">
    <property type="protein sequence ID" value="CAH3103265.1"/>
    <property type="molecule type" value="Genomic_DNA"/>
</dbReference>
<dbReference type="PANTHER" id="PTHR24171:SF9">
    <property type="entry name" value="ANKYRIN REPEAT DOMAIN-CONTAINING PROTEIN 39"/>
    <property type="match status" value="1"/>
</dbReference>
<dbReference type="Pfam" id="PF00023">
    <property type="entry name" value="Ank"/>
    <property type="match status" value="2"/>
</dbReference>
<evidence type="ECO:0000256" key="3">
    <source>
        <dbReference type="PROSITE-ProRule" id="PRU00023"/>
    </source>
</evidence>
<reference evidence="4 5" key="1">
    <citation type="submission" date="2022-05" db="EMBL/GenBank/DDBJ databases">
        <authorList>
            <consortium name="Genoscope - CEA"/>
            <person name="William W."/>
        </authorList>
    </citation>
    <scope>NUCLEOTIDE SEQUENCE [LARGE SCALE GENOMIC DNA]</scope>
</reference>
<dbReference type="PROSITE" id="PS50088">
    <property type="entry name" value="ANK_REPEAT"/>
    <property type="match status" value="2"/>
</dbReference>
<dbReference type="Pfam" id="PF12796">
    <property type="entry name" value="Ank_2"/>
    <property type="match status" value="1"/>
</dbReference>
<dbReference type="InterPro" id="IPR036770">
    <property type="entry name" value="Ankyrin_rpt-contain_sf"/>
</dbReference>
<dbReference type="PROSITE" id="PS50297">
    <property type="entry name" value="ANK_REP_REGION"/>
    <property type="match status" value="1"/>
</dbReference>
<accession>A0ABN8NBP8</accession>
<keyword evidence="2 3" id="KW-0040">ANK repeat</keyword>
<name>A0ABN8NBP8_9CNID</name>
<dbReference type="SMART" id="SM00248">
    <property type="entry name" value="ANK"/>
    <property type="match status" value="5"/>
</dbReference>
<keyword evidence="1" id="KW-0677">Repeat</keyword>
<evidence type="ECO:0000313" key="4">
    <source>
        <dbReference type="EMBL" id="CAH3103265.1"/>
    </source>
</evidence>